<proteinExistence type="predicted"/>
<dbReference type="EMBL" id="LXWW01000219">
    <property type="protein sequence ID" value="OAO14694.1"/>
    <property type="molecule type" value="Genomic_DNA"/>
</dbReference>
<dbReference type="Gene3D" id="3.30.1520.10">
    <property type="entry name" value="Phox-like domain"/>
    <property type="match status" value="1"/>
</dbReference>
<feature type="compositionally biased region" description="Acidic residues" evidence="1">
    <location>
        <begin position="841"/>
        <end position="859"/>
    </location>
</feature>
<feature type="transmembrane region" description="Helical" evidence="2">
    <location>
        <begin position="45"/>
        <end position="66"/>
    </location>
</feature>
<gene>
    <name evidence="4" type="ORF">AV274_3605</name>
</gene>
<dbReference type="OrthoDB" id="76516at2759"/>
<evidence type="ECO:0000313" key="4">
    <source>
        <dbReference type="EMBL" id="OAO14694.1"/>
    </source>
</evidence>
<evidence type="ECO:0000256" key="1">
    <source>
        <dbReference type="SAM" id="MobiDB-lite"/>
    </source>
</evidence>
<dbReference type="Pfam" id="PF00787">
    <property type="entry name" value="PX"/>
    <property type="match status" value="1"/>
</dbReference>
<protein>
    <recommendedName>
        <fullName evidence="3">PX domain-containing protein</fullName>
    </recommendedName>
</protein>
<sequence length="1044" mass="118865">MGFIPVVLALSLWLITLIVERRHILLYGKALLRFSFLVGQLCVSILHFGLFALSVFFGYELIAFCVHSKRTRRKWEWKMDYDAQLEERLNGDDNESLQEKELRAEITKEWMTSESIQHEIDHINQLILRSVFDSSFLLSRSLNNDLYGGMESLLLKSEKELMKAAVRPDLFFTMSNALLLLLTDNLSSYRLMREQAAYAHHDLFFAKRKNRSYSPKFISGAFSAQNLKDRHAAIHQQFQRHGLLHPALRDKELTAVYMRYLAQQLLCHLVPVSTHSAFLRDTLSELLVNHVLLPCCFLLTPARFNRAVILLASHRLQSLLNALTLQVAMSNDSFTSSTHSISARRDNALQYLTYNCSRFQAETLIYHAPAGTFLIRSPHPFSPFFILSYGEEKKVATGLDSEKEKKQFVVTHRIIEKTENGYVSGATYASLDAVLDAMKEALHYGLRLDAEHNVIGCESMPWFNERKVKEVRQRKKRTLAGEAIELDLLKKSYDPCREDEASILRRLNRVNASYRGRHLRSGEDDMTAGTPASFSSSPDLSLSWMAGLDEVEDHLRQRSFLLHSLRSATTAVIRQYLRQPDHALTAACPAVVALVDLYAAILGYELLPAVDGVWTVLQQATIPAQLLRPANTLQFAKEAIAFLLNTQGLYGFFAAFSPAQWAQFYKHSAILAIPENRKEVMRQAGAVAGVRFGIEEVAEESFIHSLPVSGAKVESAKIDEICSIDISDYAIAWSPQENKNVVWFVVQVATPTQAWTVRHRFSTLHSFHLAVRSLLPPKFPPFPPKRFGAKSNFDPTYLRVRCVALSRYFQAILDCPRVRQTKSFLALFLPGEEIRPRVAEVEEEEEEEEVREEEKEEAVEEEADPFTRLQVLESRLFGVVDEVLQVDSSSSLLHLLQTLLEQSARVVSGGSLFQLYTRLEAKCVESENVAFMLGLARVCFWPDEAWFLGDVSFFLHPEGEESYEDEARNAMLALFAESLLSPFKELDSTRSIRLSVLRVFEQFQDEVMCQNFCLHLIDLAVASLFPQIEVWSHLVETREEHSSD</sequence>
<reference evidence="4 5" key="1">
    <citation type="submission" date="2016-05" db="EMBL/GenBank/DDBJ databases">
        <title>Nuclear genome of Blastocystis sp. subtype 1 NandII.</title>
        <authorList>
            <person name="Gentekaki E."/>
            <person name="Curtis B."/>
            <person name="Stairs C."/>
            <person name="Eme L."/>
            <person name="Herman E."/>
            <person name="Klimes V."/>
            <person name="Arias M.C."/>
            <person name="Elias M."/>
            <person name="Hilliou F."/>
            <person name="Klute M."/>
            <person name="Malik S.-B."/>
            <person name="Pightling A."/>
            <person name="Rachubinski R."/>
            <person name="Salas D."/>
            <person name="Schlacht A."/>
            <person name="Suga H."/>
            <person name="Archibald J."/>
            <person name="Ball S.G."/>
            <person name="Clark G."/>
            <person name="Dacks J."/>
            <person name="Van Der Giezen M."/>
            <person name="Tsaousis A."/>
            <person name="Roger A."/>
        </authorList>
    </citation>
    <scope>NUCLEOTIDE SEQUENCE [LARGE SCALE GENOMIC DNA]</scope>
    <source>
        <strain evidence="5">ATCC 50177 / NandII</strain>
    </source>
</reference>
<dbReference type="InterPro" id="IPR036871">
    <property type="entry name" value="PX_dom_sf"/>
</dbReference>
<dbReference type="PANTHER" id="PTHR22775">
    <property type="entry name" value="SORTING NEXIN"/>
    <property type="match status" value="1"/>
</dbReference>
<comment type="caution">
    <text evidence="4">The sequence shown here is derived from an EMBL/GenBank/DDBJ whole genome shotgun (WGS) entry which is preliminary data.</text>
</comment>
<dbReference type="SUPFAM" id="SSF55550">
    <property type="entry name" value="SH2 domain"/>
    <property type="match status" value="1"/>
</dbReference>
<dbReference type="InterPro" id="IPR036860">
    <property type="entry name" value="SH2_dom_sf"/>
</dbReference>
<keyword evidence="2" id="KW-0812">Transmembrane</keyword>
<keyword evidence="2" id="KW-1133">Transmembrane helix</keyword>
<name>A0A196SFE5_BLAHN</name>
<dbReference type="PANTHER" id="PTHR22775:SF3">
    <property type="entry name" value="SORTING NEXIN-13"/>
    <property type="match status" value="1"/>
</dbReference>
<keyword evidence="2" id="KW-0472">Membrane</keyword>
<dbReference type="AlphaFoldDB" id="A0A196SFE5"/>
<evidence type="ECO:0000256" key="2">
    <source>
        <dbReference type="SAM" id="Phobius"/>
    </source>
</evidence>
<dbReference type="Gene3D" id="3.30.505.10">
    <property type="entry name" value="SH2 domain"/>
    <property type="match status" value="1"/>
</dbReference>
<evidence type="ECO:0000259" key="3">
    <source>
        <dbReference type="PROSITE" id="PS50195"/>
    </source>
</evidence>
<dbReference type="InterPro" id="IPR001683">
    <property type="entry name" value="PX_dom"/>
</dbReference>
<accession>A0A196SFE5</accession>
<dbReference type="PROSITE" id="PS50195">
    <property type="entry name" value="PX"/>
    <property type="match status" value="1"/>
</dbReference>
<keyword evidence="5" id="KW-1185">Reference proteome</keyword>
<dbReference type="CDD" id="cd00173">
    <property type="entry name" value="SH2"/>
    <property type="match status" value="1"/>
</dbReference>
<feature type="region of interest" description="Disordered" evidence="1">
    <location>
        <begin position="839"/>
        <end position="859"/>
    </location>
</feature>
<dbReference type="Proteomes" id="UP000078348">
    <property type="component" value="Unassembled WGS sequence"/>
</dbReference>
<dbReference type="GO" id="GO:0035091">
    <property type="term" value="F:phosphatidylinositol binding"/>
    <property type="evidence" value="ECO:0007669"/>
    <property type="project" value="InterPro"/>
</dbReference>
<organism evidence="4 5">
    <name type="scientific">Blastocystis sp. subtype 1 (strain ATCC 50177 / NandII)</name>
    <dbReference type="NCBI Taxonomy" id="478820"/>
    <lineage>
        <taxon>Eukaryota</taxon>
        <taxon>Sar</taxon>
        <taxon>Stramenopiles</taxon>
        <taxon>Bigyra</taxon>
        <taxon>Opalozoa</taxon>
        <taxon>Opalinata</taxon>
        <taxon>Blastocystidae</taxon>
        <taxon>Blastocystis</taxon>
    </lineage>
</organism>
<dbReference type="SUPFAM" id="SSF64268">
    <property type="entry name" value="PX domain"/>
    <property type="match status" value="1"/>
</dbReference>
<evidence type="ECO:0000313" key="5">
    <source>
        <dbReference type="Proteomes" id="UP000078348"/>
    </source>
</evidence>
<feature type="domain" description="PX" evidence="3">
    <location>
        <begin position="722"/>
        <end position="835"/>
    </location>
</feature>